<keyword evidence="4" id="KW-0645">Protease</keyword>
<feature type="transmembrane region" description="Helical" evidence="16">
    <location>
        <begin position="653"/>
        <end position="674"/>
    </location>
</feature>
<keyword evidence="5 16" id="KW-0812">Transmembrane</keyword>
<protein>
    <recommendedName>
        <fullName evidence="17">SSD domain-containing protein</fullName>
    </recommendedName>
</protein>
<evidence type="ECO:0000256" key="12">
    <source>
        <dbReference type="ARBA" id="ARBA00023157"/>
    </source>
</evidence>
<evidence type="ECO:0000256" key="1">
    <source>
        <dbReference type="ARBA" id="ARBA00004651"/>
    </source>
</evidence>
<dbReference type="SUPFAM" id="SSF54001">
    <property type="entry name" value="Cysteine proteinases"/>
    <property type="match status" value="1"/>
</dbReference>
<dbReference type="PROSITE" id="PS00640">
    <property type="entry name" value="THIOL_PROTEASE_ASN"/>
    <property type="match status" value="1"/>
</dbReference>
<dbReference type="InterPro" id="IPR000731">
    <property type="entry name" value="SSD"/>
</dbReference>
<dbReference type="GO" id="GO:0022857">
    <property type="term" value="F:transmembrane transporter activity"/>
    <property type="evidence" value="ECO:0007669"/>
    <property type="project" value="InterPro"/>
</dbReference>
<evidence type="ECO:0000256" key="5">
    <source>
        <dbReference type="ARBA" id="ARBA00022692"/>
    </source>
</evidence>
<accession>A0A016WS19</accession>
<dbReference type="Pfam" id="PF02460">
    <property type="entry name" value="Patched"/>
    <property type="match status" value="1"/>
</dbReference>
<feature type="transmembrane region" description="Helical" evidence="16">
    <location>
        <begin position="759"/>
        <end position="779"/>
    </location>
</feature>
<dbReference type="FunFam" id="1.20.1640.10:FF:000013">
    <property type="entry name" value="PaTched Related family"/>
    <property type="match status" value="1"/>
</dbReference>
<dbReference type="InterPro" id="IPR051697">
    <property type="entry name" value="Patched_domain-protein"/>
</dbReference>
<dbReference type="EMBL" id="JARK01000132">
    <property type="protein sequence ID" value="EYC42406.1"/>
    <property type="molecule type" value="Genomic_DNA"/>
</dbReference>
<dbReference type="InterPro" id="IPR000169">
    <property type="entry name" value="Pept_cys_AS"/>
</dbReference>
<feature type="transmembrane region" description="Helical" evidence="16">
    <location>
        <begin position="1115"/>
        <end position="1135"/>
    </location>
</feature>
<dbReference type="SUPFAM" id="SSF82866">
    <property type="entry name" value="Multidrug efflux transporter AcrB transmembrane domain"/>
    <property type="match status" value="2"/>
</dbReference>
<dbReference type="GO" id="GO:0006897">
    <property type="term" value="P:endocytosis"/>
    <property type="evidence" value="ECO:0007669"/>
    <property type="project" value="TreeGrafter"/>
</dbReference>
<feature type="transmembrane region" description="Helical" evidence="16">
    <location>
        <begin position="1090"/>
        <end position="1108"/>
    </location>
</feature>
<feature type="transmembrane region" description="Helical" evidence="16">
    <location>
        <begin position="1217"/>
        <end position="1240"/>
    </location>
</feature>
<comment type="caution">
    <text evidence="18">The sequence shown here is derived from an EMBL/GenBank/DDBJ whole genome shotgun (WGS) entry which is preliminary data.</text>
</comment>
<keyword evidence="12" id="KW-1015">Disulfide bond</keyword>
<proteinExistence type="inferred from homology"/>
<feature type="transmembrane region" description="Helical" evidence="16">
    <location>
        <begin position="686"/>
        <end position="710"/>
    </location>
</feature>
<dbReference type="Gene3D" id="3.90.70.10">
    <property type="entry name" value="Cysteine proteinases"/>
    <property type="match status" value="1"/>
</dbReference>
<gene>
    <name evidence="18" type="primary">Acey_s0532.g3038</name>
    <name evidence="18" type="ORF">Y032_0532g3038</name>
</gene>
<dbReference type="Proteomes" id="UP000024635">
    <property type="component" value="Unassembled WGS sequence"/>
</dbReference>
<evidence type="ECO:0000256" key="14">
    <source>
        <dbReference type="ARBA" id="ARBA00057399"/>
    </source>
</evidence>
<dbReference type="PANTHER" id="PTHR10796">
    <property type="entry name" value="PATCHED-RELATED"/>
    <property type="match status" value="1"/>
</dbReference>
<keyword evidence="6" id="KW-0732">Signal</keyword>
<feature type="transmembrane region" description="Helical" evidence="16">
    <location>
        <begin position="785"/>
        <end position="814"/>
    </location>
</feature>
<dbReference type="PRINTS" id="PR00702">
    <property type="entry name" value="ACRIFLAVINRP"/>
</dbReference>
<dbReference type="GO" id="GO:0008234">
    <property type="term" value="F:cysteine-type peptidase activity"/>
    <property type="evidence" value="ECO:0007669"/>
    <property type="project" value="UniProtKB-KW"/>
</dbReference>
<keyword evidence="11" id="KW-0865">Zymogen</keyword>
<dbReference type="GO" id="GO:0006508">
    <property type="term" value="P:proteolysis"/>
    <property type="evidence" value="ECO:0007669"/>
    <property type="project" value="UniProtKB-KW"/>
</dbReference>
<evidence type="ECO:0000256" key="9">
    <source>
        <dbReference type="ARBA" id="ARBA00022989"/>
    </source>
</evidence>
<feature type="domain" description="SSD" evidence="17">
    <location>
        <begin position="652"/>
        <end position="813"/>
    </location>
</feature>
<evidence type="ECO:0000256" key="16">
    <source>
        <dbReference type="SAM" id="Phobius"/>
    </source>
</evidence>
<dbReference type="Gene3D" id="1.20.1640.10">
    <property type="entry name" value="Multidrug efflux transporter AcrB transmembrane domain"/>
    <property type="match status" value="2"/>
</dbReference>
<dbReference type="InterPro" id="IPR025661">
    <property type="entry name" value="Pept_asp_AS"/>
</dbReference>
<keyword evidence="8" id="KW-0788">Thiol protease</keyword>
<comment type="subcellular location">
    <subcellularLocation>
        <location evidence="1">Cell membrane</location>
        <topology evidence="1">Multi-pass membrane protein</topology>
    </subcellularLocation>
</comment>
<evidence type="ECO:0000256" key="3">
    <source>
        <dbReference type="ARBA" id="ARBA00022475"/>
    </source>
</evidence>
<reference evidence="19" key="1">
    <citation type="journal article" date="2015" name="Nat. Genet.">
        <title>The genome and transcriptome of the zoonotic hookworm Ancylostoma ceylanicum identify infection-specific gene families.</title>
        <authorList>
            <person name="Schwarz E.M."/>
            <person name="Hu Y."/>
            <person name="Antoshechkin I."/>
            <person name="Miller M.M."/>
            <person name="Sternberg P.W."/>
            <person name="Aroian R.V."/>
        </authorList>
    </citation>
    <scope>NUCLEOTIDE SEQUENCE</scope>
    <source>
        <strain evidence="19">HY135</strain>
    </source>
</reference>
<dbReference type="PANTHER" id="PTHR10796:SF192">
    <property type="entry name" value="SSD DOMAIN-CONTAINING PROTEIN"/>
    <property type="match status" value="1"/>
</dbReference>
<feature type="transmembrane region" description="Helical" evidence="16">
    <location>
        <begin position="881"/>
        <end position="901"/>
    </location>
</feature>
<organism evidence="18 19">
    <name type="scientific">Ancylostoma ceylanicum</name>
    <dbReference type="NCBI Taxonomy" id="53326"/>
    <lineage>
        <taxon>Eukaryota</taxon>
        <taxon>Metazoa</taxon>
        <taxon>Ecdysozoa</taxon>
        <taxon>Nematoda</taxon>
        <taxon>Chromadorea</taxon>
        <taxon>Rhabditida</taxon>
        <taxon>Rhabditina</taxon>
        <taxon>Rhabditomorpha</taxon>
        <taxon>Strongyloidea</taxon>
        <taxon>Ancylostomatidae</taxon>
        <taxon>Ancylostomatinae</taxon>
        <taxon>Ancylostoma</taxon>
    </lineage>
</organism>
<keyword evidence="7" id="KW-0378">Hydrolase</keyword>
<dbReference type="GO" id="GO:0005886">
    <property type="term" value="C:plasma membrane"/>
    <property type="evidence" value="ECO:0007669"/>
    <property type="project" value="UniProtKB-SubCell"/>
</dbReference>
<sequence>MMVPARQVTTGHLSIEASDCALGYGFVHSPEVHVMIVILTLLTATSVFAFKPITWAAFKAHPIPKFAMRLEGEDLVDYINTVQPFFQANFTVLSKEKERARIMSAQFMVAPKERAGEIVLAEEVPRSFDARERWPECKSIGMIRDQSACGSCWAVSAASAMSDRLCIQSNGKSKKILSDADIISCCKECGYGCQGGWPIEAWRYVVNRGVCTGGLYGEKNVCKPYPFYPCGHHDGQKYYGPCPQGLHETPKCKKQCQRGYEKNYEEDKFFGKSAYAVKDTEAAIQKEIMTNGPVQAVMRTYQDFSYYKGGIYMHTAGAQTGATSVKLIGWGEESGVPYWIAANTWNSDWGENGFFRILRGSNECGVESMVIAGMMKAAYACAVAKMRFDCIERHIARFFYKYGHYLANNPLPFLIFPILFTLAMASGFFHVNRITDAVYLFTPVGARSKMERNSIHEKWPLTEDNYIPGRAVTQNREVQVTALARDGGNILEHQYAEAVFRLDRYIQKRVRVLYKHRYYTYHDLCLQYKGTGCPANKHVHALSDLYNHGFNITFPYFRFGAESGYLGGALGGVSLMKTENGTNILAGARAWFLIYHLKFFPSETSYISALWENELGRHLAAYPEDPYIQITYFHSQTLADELKRNAETLMPRFIVAITLLVLFSMLCSIAFIDGTYYIDWVLSKPILAIMGVVNAGMGILTSVGSLMLFGMPYSEIVAVMPFLVVAVGVDNMFLMVAAIRRTSRSLPVAERMGECMSDAAVSILITATTDAFSFGVGAITSLPAVHIFCVYTGLAIWFAFMYQITFFAALLAMFTKLEETGRNTLLGVQALPESDMKVATWSQRIFNLGSKPNPLSGNDVKEAAISVFFRDWYAPLLMNRVVRGIAMLWYIIYLYFAYYGVTQIKEGLEPVNLLVEDSYAIPHYRLLQTYFWKYGATLQVVVNNAPDLRNAAARQRIRAMVGDFATTRHSIGMEGVQFWMDDMELYYRDTLDMKIIDPAFYSMLRHWLASKQNNPWVEDLYWGDDEEGNSTVKSFRFIIGMRDLSATQQQTDATLMFREVAERWPEYNITTFMPLWLFTDQFAIIVPNTVQNIIIALACMVLIAFLLIPQPMCAFWVALACGSIDFGVVGYMTLWGVNLDAISMITIIMSIGFSVDHSAHITYGYVVSEAALPRDRVRDALSALGWPLCQGAISTIIAVAVLADVPAYMIVTFFKTVLLAISIGLLHGLVFLPVLLSMFVRGCCFMDVNPPSPKSKEKVTPAIAKDSAALEGGMGRWAPAAVNGMVTPSLRIFESPDFVSPKSATDPGSAGVHNRSRNSIKSPEHVE</sequence>
<dbReference type="SMART" id="SM00645">
    <property type="entry name" value="Pept_C1"/>
    <property type="match status" value="1"/>
</dbReference>
<evidence type="ECO:0000256" key="13">
    <source>
        <dbReference type="ARBA" id="ARBA00023180"/>
    </source>
</evidence>
<feature type="region of interest" description="Disordered" evidence="15">
    <location>
        <begin position="1299"/>
        <end position="1327"/>
    </location>
</feature>
<dbReference type="OrthoDB" id="6510177at2759"/>
<dbReference type="PROSITE" id="PS50156">
    <property type="entry name" value="SSD"/>
    <property type="match status" value="1"/>
</dbReference>
<evidence type="ECO:0000256" key="8">
    <source>
        <dbReference type="ARBA" id="ARBA00022807"/>
    </source>
</evidence>
<keyword evidence="9 16" id="KW-1133">Transmembrane helix</keyword>
<keyword evidence="13" id="KW-0325">Glycoprotein</keyword>
<dbReference type="InterPro" id="IPR000668">
    <property type="entry name" value="Peptidase_C1A_C"/>
</dbReference>
<dbReference type="InterPro" id="IPR038765">
    <property type="entry name" value="Papain-like_cys_pep_sf"/>
</dbReference>
<evidence type="ECO:0000313" key="19">
    <source>
        <dbReference type="Proteomes" id="UP000024635"/>
    </source>
</evidence>
<evidence type="ECO:0000256" key="4">
    <source>
        <dbReference type="ARBA" id="ARBA00022670"/>
    </source>
</evidence>
<dbReference type="FunFam" id="3.90.70.10:FF:000031">
    <property type="entry name" value="Cathepsin B"/>
    <property type="match status" value="1"/>
</dbReference>
<evidence type="ECO:0000256" key="6">
    <source>
        <dbReference type="ARBA" id="ARBA00022729"/>
    </source>
</evidence>
<evidence type="ECO:0000256" key="2">
    <source>
        <dbReference type="ARBA" id="ARBA00005585"/>
    </source>
</evidence>
<dbReference type="InterPro" id="IPR001036">
    <property type="entry name" value="Acrflvin-R"/>
</dbReference>
<evidence type="ECO:0000313" key="18">
    <source>
        <dbReference type="EMBL" id="EYC42406.1"/>
    </source>
</evidence>
<comment type="similarity">
    <text evidence="2">Belongs to the patched family.</text>
</comment>
<feature type="transmembrane region" description="Helical" evidence="16">
    <location>
        <begin position="716"/>
        <end position="739"/>
    </location>
</feature>
<dbReference type="PROSITE" id="PS00139">
    <property type="entry name" value="THIOL_PROTEASE_CYS"/>
    <property type="match status" value="1"/>
</dbReference>
<dbReference type="CDD" id="cd02620">
    <property type="entry name" value="Peptidase_C1A_CathepsinB"/>
    <property type="match status" value="1"/>
</dbReference>
<feature type="transmembrane region" description="Helical" evidence="16">
    <location>
        <begin position="1188"/>
        <end position="1211"/>
    </location>
</feature>
<keyword evidence="3" id="KW-1003">Cell membrane</keyword>
<keyword evidence="19" id="KW-1185">Reference proteome</keyword>
<evidence type="ECO:0000256" key="15">
    <source>
        <dbReference type="SAM" id="MobiDB-lite"/>
    </source>
</evidence>
<comment type="function">
    <text evidence="14">Expression of the protease correlates with blood-feeding and suggests a role for the protease in blood digestion.</text>
</comment>
<dbReference type="GO" id="GO:0030659">
    <property type="term" value="C:cytoplasmic vesicle membrane"/>
    <property type="evidence" value="ECO:0007669"/>
    <property type="project" value="TreeGrafter"/>
</dbReference>
<evidence type="ECO:0000256" key="7">
    <source>
        <dbReference type="ARBA" id="ARBA00022801"/>
    </source>
</evidence>
<dbReference type="Pfam" id="PF00112">
    <property type="entry name" value="Peptidase_C1"/>
    <property type="match status" value="1"/>
</dbReference>
<evidence type="ECO:0000256" key="10">
    <source>
        <dbReference type="ARBA" id="ARBA00023136"/>
    </source>
</evidence>
<feature type="transmembrane region" description="Helical" evidence="16">
    <location>
        <begin position="1141"/>
        <end position="1167"/>
    </location>
</feature>
<evidence type="ECO:0000256" key="11">
    <source>
        <dbReference type="ARBA" id="ARBA00023145"/>
    </source>
</evidence>
<dbReference type="GO" id="GO:0018996">
    <property type="term" value="P:molting cycle, collagen and cuticulin-based cuticle"/>
    <property type="evidence" value="ECO:0007669"/>
    <property type="project" value="TreeGrafter"/>
</dbReference>
<feature type="transmembrane region" description="Helical" evidence="16">
    <location>
        <begin position="32"/>
        <end position="50"/>
    </location>
</feature>
<name>A0A016WS19_9BILA</name>
<dbReference type="InterPro" id="IPR003392">
    <property type="entry name" value="PTHD_SSD"/>
</dbReference>
<evidence type="ECO:0000259" key="17">
    <source>
        <dbReference type="PROSITE" id="PS50156"/>
    </source>
</evidence>
<keyword evidence="10 16" id="KW-0472">Membrane</keyword>